<organism evidence="3 4">
    <name type="scientific">Granulibacter bethesdensis (strain ATCC BAA-1260 / CGDNIH1)</name>
    <dbReference type="NCBI Taxonomy" id="391165"/>
    <lineage>
        <taxon>Bacteria</taxon>
        <taxon>Pseudomonadati</taxon>
        <taxon>Pseudomonadota</taxon>
        <taxon>Alphaproteobacteria</taxon>
        <taxon>Acetobacterales</taxon>
        <taxon>Acetobacteraceae</taxon>
        <taxon>Granulibacter</taxon>
    </lineage>
</organism>
<sequence length="159" mass="17390">MTQPDPAPSVCSPDEFHAWIEDAVRFGDTDAQGHVNNVTFARYAETGYVPFMRAAGLLSDPGRMAVAARIEIDFRSEIFYPAVVRIGTALERIGRSSITLRQGLFVETLCVATVRLVLVLIDRNTRRPVVVDDALIARLRALSEGLSDQEASLAASRAT</sequence>
<dbReference type="RefSeq" id="WP_011631001.1">
    <property type="nucleotide sequence ID" value="NC_008343.2"/>
</dbReference>
<dbReference type="GO" id="GO:0047617">
    <property type="term" value="F:fatty acyl-CoA hydrolase activity"/>
    <property type="evidence" value="ECO:0007669"/>
    <property type="project" value="TreeGrafter"/>
</dbReference>
<dbReference type="Proteomes" id="UP000001963">
    <property type="component" value="Chromosome"/>
</dbReference>
<keyword evidence="4" id="KW-1185">Reference proteome</keyword>
<dbReference type="Gene3D" id="3.10.129.10">
    <property type="entry name" value="Hotdog Thioesterase"/>
    <property type="match status" value="1"/>
</dbReference>
<dbReference type="EMBL" id="CP000394">
    <property type="protein sequence ID" value="ABI61191.1"/>
    <property type="molecule type" value="Genomic_DNA"/>
</dbReference>
<dbReference type="KEGG" id="gbe:GbCGDNIH1_0293"/>
<evidence type="ECO:0000313" key="3">
    <source>
        <dbReference type="EMBL" id="ABI61191.1"/>
    </source>
</evidence>
<dbReference type="InterPro" id="IPR029069">
    <property type="entry name" value="HotDog_dom_sf"/>
</dbReference>
<keyword evidence="2 3" id="KW-0378">Hydrolase</keyword>
<evidence type="ECO:0000256" key="2">
    <source>
        <dbReference type="ARBA" id="ARBA00022801"/>
    </source>
</evidence>
<dbReference type="CDD" id="cd00586">
    <property type="entry name" value="4HBT"/>
    <property type="match status" value="1"/>
</dbReference>
<dbReference type="Pfam" id="PF13279">
    <property type="entry name" value="4HBT_2"/>
    <property type="match status" value="1"/>
</dbReference>
<dbReference type="InterPro" id="IPR050563">
    <property type="entry name" value="4-hydroxybenzoyl-CoA_TE"/>
</dbReference>
<reference evidence="3 4" key="1">
    <citation type="journal article" date="2007" name="J. Bacteriol.">
        <title>Genome sequence analysis of the emerging human pathogenic acetic acid bacterium Granulibacter bethesdensis.</title>
        <authorList>
            <person name="Greenberg D.E."/>
            <person name="Porcella S.F."/>
            <person name="Zelazny A.M."/>
            <person name="Virtaneva K."/>
            <person name="Sturdevant D.E."/>
            <person name="Kupko J.J.III."/>
            <person name="Barbian K.D."/>
            <person name="Babar A."/>
            <person name="Dorward D.W."/>
            <person name="Holland S.M."/>
        </authorList>
    </citation>
    <scope>NUCLEOTIDE SEQUENCE [LARGE SCALE GENOMIC DNA]</scope>
    <source>
        <strain evidence="4">ATCC BAA-1260 / CGDNIH1</strain>
    </source>
</reference>
<name>Q0BVG1_GRABC</name>
<dbReference type="STRING" id="391165.GbCGDNIH1_0293"/>
<protein>
    <submittedName>
        <fullName evidence="3">Thioesterase</fullName>
        <ecNumber evidence="3">3.1.2.-</ecNumber>
    </submittedName>
</protein>
<dbReference type="PANTHER" id="PTHR31793:SF27">
    <property type="entry name" value="NOVEL THIOESTERASE SUPERFAMILY DOMAIN AND SAPOSIN A-TYPE DOMAIN CONTAINING PROTEIN (0610012H03RIK)"/>
    <property type="match status" value="1"/>
</dbReference>
<dbReference type="HOGENOM" id="CLU_101141_2_1_5"/>
<evidence type="ECO:0000256" key="1">
    <source>
        <dbReference type="ARBA" id="ARBA00005953"/>
    </source>
</evidence>
<dbReference type="SUPFAM" id="SSF54637">
    <property type="entry name" value="Thioesterase/thiol ester dehydrase-isomerase"/>
    <property type="match status" value="1"/>
</dbReference>
<dbReference type="AlphaFoldDB" id="Q0BVG1"/>
<gene>
    <name evidence="3" type="ordered locus">GbCGDNIH1_0293</name>
</gene>
<proteinExistence type="inferred from homology"/>
<dbReference type="OrthoDB" id="9799036at2"/>
<dbReference type="eggNOG" id="COG0824">
    <property type="taxonomic scope" value="Bacteria"/>
</dbReference>
<dbReference type="PANTHER" id="PTHR31793">
    <property type="entry name" value="4-HYDROXYBENZOYL-COA THIOESTERASE FAMILY MEMBER"/>
    <property type="match status" value="1"/>
</dbReference>
<accession>Q0BVG1</accession>
<comment type="similarity">
    <text evidence="1">Belongs to the 4-hydroxybenzoyl-CoA thioesterase family.</text>
</comment>
<evidence type="ECO:0000313" key="4">
    <source>
        <dbReference type="Proteomes" id="UP000001963"/>
    </source>
</evidence>
<dbReference type="EC" id="3.1.2.-" evidence="3"/>